<dbReference type="RefSeq" id="WP_006801046.1">
    <property type="nucleotide sequence ID" value="NZ_GL891989.1"/>
</dbReference>
<name>F5J2E6_9BACT</name>
<dbReference type="SUPFAM" id="SSF54427">
    <property type="entry name" value="NTF2-like"/>
    <property type="match status" value="1"/>
</dbReference>
<feature type="chain" id="PRO_5003329097" description="DUF4440 domain-containing protein" evidence="1">
    <location>
        <begin position="26"/>
        <end position="95"/>
    </location>
</feature>
<feature type="signal peptide" evidence="1">
    <location>
        <begin position="1"/>
        <end position="25"/>
    </location>
</feature>
<accession>F5J2E6</accession>
<evidence type="ECO:0000313" key="2">
    <source>
        <dbReference type="EMBL" id="EGK00181.1"/>
    </source>
</evidence>
<dbReference type="Gene3D" id="3.10.450.50">
    <property type="match status" value="1"/>
</dbReference>
<dbReference type="eggNOG" id="COG1917">
    <property type="taxonomic scope" value="Bacteria"/>
</dbReference>
<sequence>MEKKTKVIVLVLVLSILFGMQEAYAQQEVKNDDKTKQELIDLSKTKWQWMAEFNTEALSNLFHDKVVFVHMGATFTKEQELDVINKRILFTNMLI</sequence>
<organism evidence="2 3">
    <name type="scientific">Dysgonomonas gadei ATCC BAA-286</name>
    <dbReference type="NCBI Taxonomy" id="742766"/>
    <lineage>
        <taxon>Bacteria</taxon>
        <taxon>Pseudomonadati</taxon>
        <taxon>Bacteroidota</taxon>
        <taxon>Bacteroidia</taxon>
        <taxon>Bacteroidales</taxon>
        <taxon>Dysgonomonadaceae</taxon>
        <taxon>Dysgonomonas</taxon>
    </lineage>
</organism>
<dbReference type="InterPro" id="IPR032710">
    <property type="entry name" value="NTF2-like_dom_sf"/>
</dbReference>
<dbReference type="STRING" id="742766.HMPREF9455_03513"/>
<keyword evidence="3" id="KW-1185">Reference proteome</keyword>
<dbReference type="AlphaFoldDB" id="F5J2E6"/>
<reference evidence="2 3" key="1">
    <citation type="submission" date="2011-04" db="EMBL/GenBank/DDBJ databases">
        <title>The Genome Sequence of Dysgonomonas gadei ATCC BAA-286.</title>
        <authorList>
            <consortium name="The Broad Institute Genome Sequencing Platform"/>
            <person name="Earl A."/>
            <person name="Ward D."/>
            <person name="Feldgarden M."/>
            <person name="Gevers D."/>
            <person name="Pudlo N."/>
            <person name="Martens E."/>
            <person name="Allen-Vercoe E."/>
            <person name="Young S.K."/>
            <person name="Zeng Q."/>
            <person name="Gargeya S."/>
            <person name="Fitzgerald M."/>
            <person name="Haas B."/>
            <person name="Abouelleil A."/>
            <person name="Alvarado L."/>
            <person name="Arachchi H.M."/>
            <person name="Berlin A."/>
            <person name="Brown A."/>
            <person name="Chapman S.B."/>
            <person name="Chen Z."/>
            <person name="Dunbar C."/>
            <person name="Freedman E."/>
            <person name="Gearin G."/>
            <person name="Gellesch M."/>
            <person name="Goldberg J."/>
            <person name="Griggs A."/>
            <person name="Gujja S."/>
            <person name="Heiman D."/>
            <person name="Howarth C."/>
            <person name="Larson L."/>
            <person name="Lui A."/>
            <person name="MacDonald P.J.P."/>
            <person name="Mehta T."/>
            <person name="Montmayeur A."/>
            <person name="Murphy C."/>
            <person name="Neiman D."/>
            <person name="Pearson M."/>
            <person name="Priest M."/>
            <person name="Roberts A."/>
            <person name="Saif S."/>
            <person name="Shea T."/>
            <person name="Shenoy N."/>
            <person name="Sisk P."/>
            <person name="Stolte C."/>
            <person name="Sykes S."/>
            <person name="Yandava C."/>
            <person name="Wortman J."/>
            <person name="Nusbaum C."/>
            <person name="Birren B."/>
        </authorList>
    </citation>
    <scope>NUCLEOTIDE SEQUENCE [LARGE SCALE GENOMIC DNA]</scope>
    <source>
        <strain evidence="2 3">ATCC BAA-286</strain>
    </source>
</reference>
<keyword evidence="1" id="KW-0732">Signal</keyword>
<evidence type="ECO:0000256" key="1">
    <source>
        <dbReference type="SAM" id="SignalP"/>
    </source>
</evidence>
<protein>
    <recommendedName>
        <fullName evidence="4">DUF4440 domain-containing protein</fullName>
    </recommendedName>
</protein>
<dbReference type="HOGENOM" id="CLU_2368374_0_0_10"/>
<proteinExistence type="predicted"/>
<dbReference type="Proteomes" id="UP000004913">
    <property type="component" value="Unassembled WGS sequence"/>
</dbReference>
<gene>
    <name evidence="2" type="ORF">HMPREF9455_03513</name>
</gene>
<evidence type="ECO:0008006" key="4">
    <source>
        <dbReference type="Google" id="ProtNLM"/>
    </source>
</evidence>
<evidence type="ECO:0000313" key="3">
    <source>
        <dbReference type="Proteomes" id="UP000004913"/>
    </source>
</evidence>
<dbReference type="EMBL" id="ADLV01000040">
    <property type="protein sequence ID" value="EGK00181.1"/>
    <property type="molecule type" value="Genomic_DNA"/>
</dbReference>
<comment type="caution">
    <text evidence="2">The sequence shown here is derived from an EMBL/GenBank/DDBJ whole genome shotgun (WGS) entry which is preliminary data.</text>
</comment>